<evidence type="ECO:0000313" key="3">
    <source>
        <dbReference type="Proteomes" id="UP000035199"/>
    </source>
</evidence>
<evidence type="ECO:0000313" key="2">
    <source>
        <dbReference type="EMBL" id="AKK04850.1"/>
    </source>
</evidence>
<dbReference type="AlphaFoldDB" id="A0A0G3GWE5"/>
<protein>
    <submittedName>
        <fullName evidence="2">Uncharacterized protein</fullName>
    </submittedName>
</protein>
<dbReference type="PATRIC" id="fig|571915.4.peg.536"/>
<name>A0A0G3GWE5_9CORY</name>
<dbReference type="Proteomes" id="UP000035199">
    <property type="component" value="Chromosome"/>
</dbReference>
<dbReference type="EMBL" id="CP011542">
    <property type="protein sequence ID" value="AKK04850.1"/>
    <property type="molecule type" value="Genomic_DNA"/>
</dbReference>
<organism evidence="2 3">
    <name type="scientific">Corynebacterium mustelae</name>
    <dbReference type="NCBI Taxonomy" id="571915"/>
    <lineage>
        <taxon>Bacteria</taxon>
        <taxon>Bacillati</taxon>
        <taxon>Actinomycetota</taxon>
        <taxon>Actinomycetes</taxon>
        <taxon>Mycobacteriales</taxon>
        <taxon>Corynebacteriaceae</taxon>
        <taxon>Corynebacterium</taxon>
    </lineage>
</organism>
<accession>A0A0G3GWE5</accession>
<sequence>MCCCRKNSTVKFFRKLPEKVDKIDLATLPPVTNQIPVSETENIRRETLTSDKYSSSPPKVAAESST</sequence>
<reference evidence="3" key="2">
    <citation type="submission" date="2015-05" db="EMBL/GenBank/DDBJ databases">
        <title>Complete genome sequence of Corynebacterium mustelae DSM 45274, isolated from various tissues of a male ferret with lethal sepsis.</title>
        <authorList>
            <person name="Ruckert C."/>
            <person name="Albersmeier A."/>
            <person name="Winkler A."/>
            <person name="Tauch A."/>
        </authorList>
    </citation>
    <scope>NUCLEOTIDE SEQUENCE [LARGE SCALE GENOMIC DNA]</scope>
    <source>
        <strain evidence="3">DSM 45274</strain>
    </source>
</reference>
<evidence type="ECO:0000256" key="1">
    <source>
        <dbReference type="SAM" id="MobiDB-lite"/>
    </source>
</evidence>
<dbReference type="STRING" id="571915.CMUST_02530"/>
<dbReference type="KEGG" id="cmv:CMUST_02530"/>
<feature type="region of interest" description="Disordered" evidence="1">
    <location>
        <begin position="37"/>
        <end position="66"/>
    </location>
</feature>
<reference evidence="2 3" key="1">
    <citation type="journal article" date="2015" name="Genome Announc.">
        <title>Complete Genome Sequence of the Type Strain Corynebacterium mustelae DSM 45274, Isolated from Various Tissues of a Male Ferret with Lethal Sepsis.</title>
        <authorList>
            <person name="Ruckert C."/>
            <person name="Eimer J."/>
            <person name="Winkler A."/>
            <person name="Tauch A."/>
        </authorList>
    </citation>
    <scope>NUCLEOTIDE SEQUENCE [LARGE SCALE GENOMIC DNA]</scope>
    <source>
        <strain evidence="2 3">DSM 45274</strain>
    </source>
</reference>
<gene>
    <name evidence="2" type="ORF">CMUST_02530</name>
</gene>
<keyword evidence="3" id="KW-1185">Reference proteome</keyword>
<feature type="compositionally biased region" description="Polar residues" evidence="1">
    <location>
        <begin position="50"/>
        <end position="66"/>
    </location>
</feature>
<proteinExistence type="predicted"/>